<gene>
    <name evidence="6" type="ORF">C3744_08710</name>
</gene>
<evidence type="ECO:0000256" key="3">
    <source>
        <dbReference type="ARBA" id="ARBA00022968"/>
    </source>
</evidence>
<keyword evidence="3" id="KW-0812">Transmembrane</keyword>
<dbReference type="SUPFAM" id="SSF52833">
    <property type="entry name" value="Thioredoxin-like"/>
    <property type="match status" value="1"/>
</dbReference>
<dbReference type="GO" id="GO:0017004">
    <property type="term" value="P:cytochrome complex assembly"/>
    <property type="evidence" value="ECO:0007669"/>
    <property type="project" value="UniProtKB-KW"/>
</dbReference>
<dbReference type="CDD" id="cd02966">
    <property type="entry name" value="TlpA_like_family"/>
    <property type="match status" value="1"/>
</dbReference>
<dbReference type="InterPro" id="IPR036249">
    <property type="entry name" value="Thioredoxin-like_sf"/>
</dbReference>
<dbReference type="InterPro" id="IPR013766">
    <property type="entry name" value="Thioredoxin_domain"/>
</dbReference>
<protein>
    <submittedName>
        <fullName evidence="6">Thiol-disulfide oxidoreductase</fullName>
    </submittedName>
</protein>
<keyword evidence="5" id="KW-0676">Redox-active center</keyword>
<comment type="subcellular location">
    <subcellularLocation>
        <location evidence="1">Cell envelope</location>
    </subcellularLocation>
</comment>
<accession>A0A2T7IXZ9</accession>
<keyword evidence="3" id="KW-0735">Signal-anchor</keyword>
<dbReference type="RefSeq" id="WP_014458314.1">
    <property type="nucleotide sequence ID" value="NZ_CP031777.1"/>
</dbReference>
<evidence type="ECO:0000256" key="2">
    <source>
        <dbReference type="ARBA" id="ARBA00022748"/>
    </source>
</evidence>
<dbReference type="Gene3D" id="3.40.30.10">
    <property type="entry name" value="Glutaredoxin"/>
    <property type="match status" value="1"/>
</dbReference>
<evidence type="ECO:0000256" key="1">
    <source>
        <dbReference type="ARBA" id="ARBA00004196"/>
    </source>
</evidence>
<evidence type="ECO:0000313" key="7">
    <source>
        <dbReference type="Proteomes" id="UP000256519"/>
    </source>
</evidence>
<dbReference type="PANTHER" id="PTHR42852:SF6">
    <property type="entry name" value="THIOL:DISULFIDE INTERCHANGE PROTEIN DSBE"/>
    <property type="match status" value="1"/>
</dbReference>
<dbReference type="PANTHER" id="PTHR42852">
    <property type="entry name" value="THIOL:DISULFIDE INTERCHANGE PROTEIN DSBE"/>
    <property type="match status" value="1"/>
</dbReference>
<dbReference type="InterPro" id="IPR050553">
    <property type="entry name" value="Thioredoxin_ResA/DsbE_sf"/>
</dbReference>
<evidence type="ECO:0000256" key="5">
    <source>
        <dbReference type="ARBA" id="ARBA00023284"/>
    </source>
</evidence>
<keyword evidence="2" id="KW-0201">Cytochrome c-type biogenesis</keyword>
<evidence type="ECO:0000256" key="4">
    <source>
        <dbReference type="ARBA" id="ARBA00023157"/>
    </source>
</evidence>
<keyword evidence="4" id="KW-1015">Disulfide bond</keyword>
<dbReference type="GO" id="GO:0030313">
    <property type="term" value="C:cell envelope"/>
    <property type="evidence" value="ECO:0007669"/>
    <property type="project" value="UniProtKB-SubCell"/>
</dbReference>
<dbReference type="GO" id="GO:0016209">
    <property type="term" value="F:antioxidant activity"/>
    <property type="evidence" value="ECO:0007669"/>
    <property type="project" value="InterPro"/>
</dbReference>
<name>A0A2T7IXZ9_PRIMG</name>
<dbReference type="InterPro" id="IPR000866">
    <property type="entry name" value="AhpC/TSA"/>
</dbReference>
<organism evidence="6 7">
    <name type="scientific">Priestia megaterium</name>
    <name type="common">Bacillus megaterium</name>
    <dbReference type="NCBI Taxonomy" id="1404"/>
    <lineage>
        <taxon>Bacteria</taxon>
        <taxon>Bacillati</taxon>
        <taxon>Bacillota</taxon>
        <taxon>Bacilli</taxon>
        <taxon>Bacillales</taxon>
        <taxon>Bacillaceae</taxon>
        <taxon>Priestia</taxon>
    </lineage>
</organism>
<reference evidence="6" key="1">
    <citation type="journal article" date="2018" name="Appl. Environ. Microbiol.">
        <title>Antimicrobial susceptibility testing and tentative epidemiological cut-off values of five Bacillus species relevant for use as animal feed additives or for plant protection.</title>
        <authorList>
            <person name="Agerso Y."/>
            <person name="Stuer-Lauridsen B."/>
            <person name="Bjerre K."/>
            <person name="Jensen M.G."/>
            <person name="Johansen E."/>
            <person name="Bennedsen M."/>
            <person name="Brockmann E."/>
            <person name="Nielsen B."/>
        </authorList>
    </citation>
    <scope>NUCLEOTIDE SEQUENCE [LARGE SCALE GENOMIC DNA]</scope>
    <source>
        <strain evidence="6">CHCC20162</strain>
    </source>
</reference>
<dbReference type="AlphaFoldDB" id="A0A2T7IXZ9"/>
<evidence type="ECO:0000313" key="6">
    <source>
        <dbReference type="EMBL" id="RDZ15258.1"/>
    </source>
</evidence>
<dbReference type="PROSITE" id="PS51352">
    <property type="entry name" value="THIOREDOXIN_2"/>
    <property type="match status" value="1"/>
</dbReference>
<comment type="caution">
    <text evidence="6">The sequence shown here is derived from an EMBL/GenBank/DDBJ whole genome shotgun (WGS) entry which is preliminary data.</text>
</comment>
<dbReference type="NCBIfam" id="NF002854">
    <property type="entry name" value="PRK03147.1"/>
    <property type="match status" value="1"/>
</dbReference>
<dbReference type="GO" id="GO:0016491">
    <property type="term" value="F:oxidoreductase activity"/>
    <property type="evidence" value="ECO:0007669"/>
    <property type="project" value="InterPro"/>
</dbReference>
<dbReference type="EMBL" id="PQWM01000008">
    <property type="protein sequence ID" value="RDZ15258.1"/>
    <property type="molecule type" value="Genomic_DNA"/>
</dbReference>
<sequence length="173" mass="19499">MKKKRLIIRTVILAVLLCAVGYTLYAQFFADKQKVSVGDKAPDFILRDVNGETHQLSDYKGKGVFLNFWGTWCKPCKQEMPAMEKQYASYKKQGVEILAVNVAETNIAVEQFAKQYGLSFPILMDKDSQVLGAYGIDPLPTTFLIDKNGKIVDSFIGGLEESKIKEYMEEIKP</sequence>
<dbReference type="Pfam" id="PF00578">
    <property type="entry name" value="AhpC-TSA"/>
    <property type="match status" value="1"/>
</dbReference>
<dbReference type="Proteomes" id="UP000256519">
    <property type="component" value="Unassembled WGS sequence"/>
</dbReference>
<proteinExistence type="predicted"/>